<evidence type="ECO:0000313" key="1">
    <source>
        <dbReference type="EMBL" id="MDA0636344.1"/>
    </source>
</evidence>
<dbReference type="Proteomes" id="UP001144036">
    <property type="component" value="Unassembled WGS sequence"/>
</dbReference>
<proteinExistence type="predicted"/>
<gene>
    <name evidence="1" type="ORF">OUY22_23235</name>
</gene>
<accession>A0ABT4SGK9</accession>
<dbReference type="EMBL" id="JAPNNL010000102">
    <property type="protein sequence ID" value="MDA0636344.1"/>
    <property type="molecule type" value="Genomic_DNA"/>
</dbReference>
<comment type="caution">
    <text evidence="1">The sequence shown here is derived from an EMBL/GenBank/DDBJ whole genome shotgun (WGS) entry which is preliminary data.</text>
</comment>
<dbReference type="RefSeq" id="WP_270157208.1">
    <property type="nucleotide sequence ID" value="NZ_JAPNNL010000102.1"/>
</dbReference>
<evidence type="ECO:0000313" key="2">
    <source>
        <dbReference type="Proteomes" id="UP001144036"/>
    </source>
</evidence>
<protein>
    <submittedName>
        <fullName evidence="1">HAD domain-containing protein</fullName>
    </submittedName>
</protein>
<reference evidence="1" key="1">
    <citation type="submission" date="2022-11" db="EMBL/GenBank/DDBJ databases">
        <title>Nonomuraea corallina sp. nov., a new species of the genus Nonomuraea isolated from sea side sediment in Thai sea.</title>
        <authorList>
            <person name="Ngamcharungchit C."/>
            <person name="Matsumoto A."/>
            <person name="Suriyachadkun C."/>
            <person name="Panbangred W."/>
            <person name="Inahashi Y."/>
            <person name="Intra B."/>
        </authorList>
    </citation>
    <scope>NUCLEOTIDE SEQUENCE</scope>
    <source>
        <strain evidence="1">MCN248</strain>
    </source>
</reference>
<dbReference type="Pfam" id="PF18143">
    <property type="entry name" value="HAD_SAK_2"/>
    <property type="match status" value="1"/>
</dbReference>
<name>A0ABT4SGK9_9ACTN</name>
<sequence length="174" mass="19767">MKPLLLLDVDGVLNPTGRPTPDFRRYRCTVDGTAYTVHLNQRHGVRLLELALAAGAELVWATTWEHHANDWIAPRLGLPSLPVIAMGPDDRAVSRHGEMFKTRRVADYVGDRPFVWFDDQVYQEDENYLRARQGLGEFLLIHVPGEAGLTSRHLDVAREWLTLTGLSQGRSWEK</sequence>
<keyword evidence="2" id="KW-1185">Reference proteome</keyword>
<organism evidence="1 2">
    <name type="scientific">Nonomuraea corallina</name>
    <dbReference type="NCBI Taxonomy" id="2989783"/>
    <lineage>
        <taxon>Bacteria</taxon>
        <taxon>Bacillati</taxon>
        <taxon>Actinomycetota</taxon>
        <taxon>Actinomycetes</taxon>
        <taxon>Streptosporangiales</taxon>
        <taxon>Streptosporangiaceae</taxon>
        <taxon>Nonomuraea</taxon>
    </lineage>
</organism>